<accession>A0ABX3HGG4</accession>
<comment type="caution">
    <text evidence="5">The sequence shown here is derived from an EMBL/GenBank/DDBJ whole genome shotgun (WGS) entry which is preliminary data.</text>
</comment>
<feature type="compositionally biased region" description="Polar residues" evidence="1">
    <location>
        <begin position="38"/>
        <end position="50"/>
    </location>
</feature>
<feature type="signal peptide" evidence="3">
    <location>
        <begin position="1"/>
        <end position="29"/>
    </location>
</feature>
<protein>
    <recommendedName>
        <fullName evidence="4">Beta-lactamase-related domain-containing protein</fullName>
    </recommendedName>
</protein>
<dbReference type="Proteomes" id="UP000187412">
    <property type="component" value="Unassembled WGS sequence"/>
</dbReference>
<dbReference type="InterPro" id="IPR050491">
    <property type="entry name" value="AmpC-like"/>
</dbReference>
<keyword evidence="2" id="KW-0812">Transmembrane</keyword>
<feature type="region of interest" description="Disordered" evidence="1">
    <location>
        <begin position="31"/>
        <end position="63"/>
    </location>
</feature>
<proteinExistence type="predicted"/>
<dbReference type="SUPFAM" id="SSF56601">
    <property type="entry name" value="beta-lactamase/transpeptidase-like"/>
    <property type="match status" value="1"/>
</dbReference>
<dbReference type="InterPro" id="IPR001466">
    <property type="entry name" value="Beta-lactam-related"/>
</dbReference>
<organism evidence="5 6">
    <name type="scientific">Paenibacillus borealis</name>
    <dbReference type="NCBI Taxonomy" id="160799"/>
    <lineage>
        <taxon>Bacteria</taxon>
        <taxon>Bacillati</taxon>
        <taxon>Bacillota</taxon>
        <taxon>Bacilli</taxon>
        <taxon>Bacillales</taxon>
        <taxon>Paenibacillaceae</taxon>
        <taxon>Paenibacillus</taxon>
    </lineage>
</organism>
<keyword evidence="2" id="KW-1133">Transmembrane helix</keyword>
<dbReference type="Pfam" id="PF00144">
    <property type="entry name" value="Beta-lactamase"/>
    <property type="match status" value="1"/>
</dbReference>
<evidence type="ECO:0000313" key="6">
    <source>
        <dbReference type="Proteomes" id="UP000187412"/>
    </source>
</evidence>
<name>A0ABX3HGG4_PAEBO</name>
<dbReference type="RefSeq" id="WP_076110260.1">
    <property type="nucleotide sequence ID" value="NZ_MPTB01000009.1"/>
</dbReference>
<feature type="transmembrane region" description="Helical" evidence="2">
    <location>
        <begin position="605"/>
        <end position="624"/>
    </location>
</feature>
<evidence type="ECO:0000256" key="3">
    <source>
        <dbReference type="SAM" id="SignalP"/>
    </source>
</evidence>
<evidence type="ECO:0000256" key="2">
    <source>
        <dbReference type="SAM" id="Phobius"/>
    </source>
</evidence>
<feature type="domain" description="Beta-lactamase-related" evidence="4">
    <location>
        <begin position="70"/>
        <end position="399"/>
    </location>
</feature>
<dbReference type="PANTHER" id="PTHR46825">
    <property type="entry name" value="D-ALANYL-D-ALANINE-CARBOXYPEPTIDASE/ENDOPEPTIDASE AMPH"/>
    <property type="match status" value="1"/>
</dbReference>
<feature type="transmembrane region" description="Helical" evidence="2">
    <location>
        <begin position="575"/>
        <end position="593"/>
    </location>
</feature>
<dbReference type="EMBL" id="MPTB01000009">
    <property type="protein sequence ID" value="OMD49530.1"/>
    <property type="molecule type" value="Genomic_DNA"/>
</dbReference>
<evidence type="ECO:0000256" key="1">
    <source>
        <dbReference type="SAM" id="MobiDB-lite"/>
    </source>
</evidence>
<feature type="chain" id="PRO_5046954979" description="Beta-lactamase-related domain-containing protein" evidence="3">
    <location>
        <begin position="30"/>
        <end position="665"/>
    </location>
</feature>
<feature type="transmembrane region" description="Helical" evidence="2">
    <location>
        <begin position="535"/>
        <end position="555"/>
    </location>
</feature>
<dbReference type="InterPro" id="IPR012338">
    <property type="entry name" value="Beta-lactam/transpept-like"/>
</dbReference>
<keyword evidence="2" id="KW-0472">Membrane</keyword>
<feature type="compositionally biased region" description="Basic and acidic residues" evidence="1">
    <location>
        <begin position="51"/>
        <end position="63"/>
    </location>
</feature>
<keyword evidence="6" id="KW-1185">Reference proteome</keyword>
<keyword evidence="3" id="KW-0732">Signal</keyword>
<sequence>MRTGLLMKIGLVVAILAQPVAMQPQSAQAQAMKVQPKEAQSLSSAAATSPEQHEEAAASAERERFEQQTDEFMKTAMDKYHVPGVTLAVVKDGAVLLEKGYGYADVEAKVPVDPLKTRFSIASVSKVFTATAAMQLAEQGKLDLAADVNQYLPDSLQVDNSYKTPLTMKHLLTNTGGFANAEQRKGAWSNTVPEQRVPLEQTLQKLLPPLVRAPGDAVQYSNEGFTLAGYIVERASGLSYDDYIRQHIFAPLHMDNSLTYLTPERLNQQLAQGYSYDKGFVKMKQGEVLTYPAGSIWSTADDMGKFVLAHLQGGGQGENAILQQDTAKQMHSLQYSVHPLMPGYAYGFFQNYKNPAILVHPGDTEAFSSLISVMPSKGLGFFIGCNSQYEGDDGTFRDAFEEQFYSFFGVSLDQPLAESTGEAPEPAASIQAYAGTYAMVISEGLGPGVSKLRYQMVTPRVTVSEQGAVTLKSAGEALNGQYTQIGKQIFYNKKVNKYLVLKEGEGGSKYAVLDTTVPFQAFVKLNPWKAGAGGLAWKVALAGALLGLIAGVIAICRRKKSGPKRMSLRHRLPAYLIAPLILGTAVVTMLGVFSESRAVQGHWLLAANLLAAGIAAGIACSAGFAVKYGRSKKLHLLDAAVILGMGLAGASGIFYMYLMKLLLFA</sequence>
<evidence type="ECO:0000313" key="5">
    <source>
        <dbReference type="EMBL" id="OMD49530.1"/>
    </source>
</evidence>
<dbReference type="Gene3D" id="3.40.710.10">
    <property type="entry name" value="DD-peptidase/beta-lactamase superfamily"/>
    <property type="match status" value="1"/>
</dbReference>
<gene>
    <name evidence="5" type="ORF">BSK56_09255</name>
</gene>
<feature type="transmembrane region" description="Helical" evidence="2">
    <location>
        <begin position="636"/>
        <end position="658"/>
    </location>
</feature>
<evidence type="ECO:0000259" key="4">
    <source>
        <dbReference type="Pfam" id="PF00144"/>
    </source>
</evidence>
<reference evidence="5 6" key="1">
    <citation type="submission" date="2016-10" db="EMBL/GenBank/DDBJ databases">
        <title>Paenibacillus species isolates.</title>
        <authorList>
            <person name="Beno S.M."/>
        </authorList>
    </citation>
    <scope>NUCLEOTIDE SEQUENCE [LARGE SCALE GENOMIC DNA]</scope>
    <source>
        <strain evidence="5 6">FSL H7-0744</strain>
    </source>
</reference>
<dbReference type="PANTHER" id="PTHR46825:SF9">
    <property type="entry name" value="BETA-LACTAMASE-RELATED DOMAIN-CONTAINING PROTEIN"/>
    <property type="match status" value="1"/>
</dbReference>